<organism evidence="1 2">
    <name type="scientific">Actinopolyspora xinjiangensis</name>
    <dbReference type="NCBI Taxonomy" id="405564"/>
    <lineage>
        <taxon>Bacteria</taxon>
        <taxon>Bacillati</taxon>
        <taxon>Actinomycetota</taxon>
        <taxon>Actinomycetes</taxon>
        <taxon>Actinopolysporales</taxon>
        <taxon>Actinopolysporaceae</taxon>
        <taxon>Actinopolyspora</taxon>
    </lineage>
</organism>
<gene>
    <name evidence="1" type="ORF">SAMN04487905_11830</name>
</gene>
<dbReference type="STRING" id="405564.SAMN04487905_11830"/>
<evidence type="ECO:0000313" key="2">
    <source>
        <dbReference type="Proteomes" id="UP000199497"/>
    </source>
</evidence>
<proteinExistence type="predicted"/>
<sequence>MRQSLNLLKTIDINILEELDLHLVCDRYVTHETATLKKRLLRQPRFHMLFTPASAS</sequence>
<dbReference type="Proteomes" id="UP000199497">
    <property type="component" value="Unassembled WGS sequence"/>
</dbReference>
<keyword evidence="2" id="KW-1185">Reference proteome</keyword>
<dbReference type="EMBL" id="FNJR01000018">
    <property type="protein sequence ID" value="SDP95728.1"/>
    <property type="molecule type" value="Genomic_DNA"/>
</dbReference>
<dbReference type="AlphaFoldDB" id="A0A1H0WYB7"/>
<evidence type="ECO:0000313" key="1">
    <source>
        <dbReference type="EMBL" id="SDP95728.1"/>
    </source>
</evidence>
<name>A0A1H0WYB7_9ACTN</name>
<accession>A0A1H0WYB7</accession>
<protein>
    <recommendedName>
        <fullName evidence="3">DDE superfamily endonuclease</fullName>
    </recommendedName>
</protein>
<reference evidence="2" key="1">
    <citation type="submission" date="2016-10" db="EMBL/GenBank/DDBJ databases">
        <authorList>
            <person name="Varghese N."/>
            <person name="Submissions S."/>
        </authorList>
    </citation>
    <scope>NUCLEOTIDE SEQUENCE [LARGE SCALE GENOMIC DNA]</scope>
    <source>
        <strain evidence="2">DSM 46732</strain>
    </source>
</reference>
<evidence type="ECO:0008006" key="3">
    <source>
        <dbReference type="Google" id="ProtNLM"/>
    </source>
</evidence>